<feature type="transmembrane region" description="Helical" evidence="1">
    <location>
        <begin position="141"/>
        <end position="162"/>
    </location>
</feature>
<dbReference type="RefSeq" id="WP_338176827.1">
    <property type="nucleotide sequence ID" value="NZ_JAEKNQ010000019.1"/>
</dbReference>
<evidence type="ECO:0000256" key="1">
    <source>
        <dbReference type="SAM" id="Phobius"/>
    </source>
</evidence>
<dbReference type="Proteomes" id="UP000620075">
    <property type="component" value="Unassembled WGS sequence"/>
</dbReference>
<feature type="transmembrane region" description="Helical" evidence="1">
    <location>
        <begin position="182"/>
        <end position="206"/>
    </location>
</feature>
<organism evidence="2 3">
    <name type="scientific">Candidatus Dormiibacter inghamiae</name>
    <dbReference type="NCBI Taxonomy" id="3127013"/>
    <lineage>
        <taxon>Bacteria</taxon>
        <taxon>Bacillati</taxon>
        <taxon>Candidatus Dormiibacterota</taxon>
        <taxon>Candidatus Dormibacteria</taxon>
        <taxon>Candidatus Dormibacterales</taxon>
        <taxon>Candidatus Dormibacteraceae</taxon>
        <taxon>Candidatus Dormiibacter</taxon>
    </lineage>
</organism>
<feature type="transmembrane region" description="Helical" evidence="1">
    <location>
        <begin position="42"/>
        <end position="64"/>
    </location>
</feature>
<protein>
    <recommendedName>
        <fullName evidence="4">DUF2510 domain-containing protein</fullName>
    </recommendedName>
</protein>
<dbReference type="EMBL" id="JAEKNQ010000019">
    <property type="protein sequence ID" value="MBJ7602361.1"/>
    <property type="molecule type" value="Genomic_DNA"/>
</dbReference>
<evidence type="ECO:0000313" key="3">
    <source>
        <dbReference type="Proteomes" id="UP000620075"/>
    </source>
</evidence>
<keyword evidence="1" id="KW-0472">Membrane</keyword>
<accession>A0A934NBE3</accession>
<keyword evidence="1" id="KW-0812">Transmembrane</keyword>
<sequence>MAVQISPDGRWWWDGRQWRPYGPPPGSPAARRRVPTAWTRPLQIAVVVLLMAGLINGAVVLFSLQDYMQAVINTSIDRQAQINPNLDPAQVGQLRQQVGQLRQQARQLAQTIFTISLVVGIVFGLAYFALATIGTLRRWTWWFWVQLVLAGLAVFSLPQNVLALSGQTVRASPSAPPLHVPVASAAVNVLLALAWLAVFIWMIVAYRRFGPWACRRAPG</sequence>
<feature type="transmembrane region" description="Helical" evidence="1">
    <location>
        <begin position="108"/>
        <end position="129"/>
    </location>
</feature>
<keyword evidence="1" id="KW-1133">Transmembrane helix</keyword>
<gene>
    <name evidence="2" type="ORF">JF888_04090</name>
</gene>
<dbReference type="AlphaFoldDB" id="A0A934NBE3"/>
<comment type="caution">
    <text evidence="2">The sequence shown here is derived from an EMBL/GenBank/DDBJ whole genome shotgun (WGS) entry which is preliminary data.</text>
</comment>
<reference evidence="2 3" key="1">
    <citation type="submission" date="2020-10" db="EMBL/GenBank/DDBJ databases">
        <title>Ca. Dormibacterota MAGs.</title>
        <authorList>
            <person name="Montgomery K."/>
        </authorList>
    </citation>
    <scope>NUCLEOTIDE SEQUENCE [LARGE SCALE GENOMIC DNA]</scope>
    <source>
        <strain evidence="2">SC8811_S16_3</strain>
    </source>
</reference>
<evidence type="ECO:0000313" key="2">
    <source>
        <dbReference type="EMBL" id="MBJ7602361.1"/>
    </source>
</evidence>
<evidence type="ECO:0008006" key="4">
    <source>
        <dbReference type="Google" id="ProtNLM"/>
    </source>
</evidence>
<name>A0A934NBE3_9BACT</name>
<proteinExistence type="predicted"/>